<gene>
    <name evidence="4" type="ORF">DFR27_2152</name>
</gene>
<feature type="chain" id="PRO_5018180710" evidence="2">
    <location>
        <begin position="18"/>
        <end position="152"/>
    </location>
</feature>
<dbReference type="SUPFAM" id="SSF52833">
    <property type="entry name" value="Thioredoxin-like"/>
    <property type="match status" value="1"/>
</dbReference>
<dbReference type="GO" id="GO:0016209">
    <property type="term" value="F:antioxidant activity"/>
    <property type="evidence" value="ECO:0007669"/>
    <property type="project" value="InterPro"/>
</dbReference>
<dbReference type="PROSITE" id="PS51352">
    <property type="entry name" value="THIOREDOXIN_2"/>
    <property type="match status" value="1"/>
</dbReference>
<feature type="signal peptide" evidence="2">
    <location>
        <begin position="1"/>
        <end position="17"/>
    </location>
</feature>
<keyword evidence="5" id="KW-1185">Reference proteome</keyword>
<dbReference type="InterPro" id="IPR050553">
    <property type="entry name" value="Thioredoxin_ResA/DsbE_sf"/>
</dbReference>
<dbReference type="InterPro" id="IPR000866">
    <property type="entry name" value="AhpC/TSA"/>
</dbReference>
<dbReference type="InterPro" id="IPR013766">
    <property type="entry name" value="Thioredoxin_domain"/>
</dbReference>
<keyword evidence="1" id="KW-0676">Redox-active center</keyword>
<dbReference type="PROSITE" id="PS00194">
    <property type="entry name" value="THIOREDOXIN_1"/>
    <property type="match status" value="1"/>
</dbReference>
<dbReference type="GO" id="GO:0016853">
    <property type="term" value="F:isomerase activity"/>
    <property type="evidence" value="ECO:0007669"/>
    <property type="project" value="UniProtKB-KW"/>
</dbReference>
<dbReference type="InterPro" id="IPR036249">
    <property type="entry name" value="Thioredoxin-like_sf"/>
</dbReference>
<evidence type="ECO:0000256" key="1">
    <source>
        <dbReference type="ARBA" id="ARBA00023284"/>
    </source>
</evidence>
<dbReference type="PROSITE" id="PS51257">
    <property type="entry name" value="PROKAR_LIPOPROTEIN"/>
    <property type="match status" value="1"/>
</dbReference>
<sequence length="152" mass="16811">MRLIVIMVTLMSLSACAEKPISLQLLPSGSHAMTNDTGEYTVLNYWAIWCAPCRREIPELNEFDHLSADVTVVGVNWDRDDADTTLEYMERMGIEFPVTDGDPLQQLAIIRPEILPTTFVFDANGRLVATLVGEQDGQSIRAAIESAEHSGT</sequence>
<dbReference type="PANTHER" id="PTHR42852:SF13">
    <property type="entry name" value="PROTEIN DIPZ"/>
    <property type="match status" value="1"/>
</dbReference>
<protein>
    <submittedName>
        <fullName evidence="4">Thiol-disulfide isomerase/thioredoxin</fullName>
    </submittedName>
</protein>
<dbReference type="EMBL" id="REFJ01000005">
    <property type="protein sequence ID" value="RMA78813.1"/>
    <property type="molecule type" value="Genomic_DNA"/>
</dbReference>
<keyword evidence="2" id="KW-0732">Signal</keyword>
<evidence type="ECO:0000313" key="5">
    <source>
        <dbReference type="Proteomes" id="UP000267187"/>
    </source>
</evidence>
<dbReference type="CDD" id="cd02966">
    <property type="entry name" value="TlpA_like_family"/>
    <property type="match status" value="1"/>
</dbReference>
<reference evidence="4 5" key="1">
    <citation type="submission" date="2018-10" db="EMBL/GenBank/DDBJ databases">
        <title>Genomic Encyclopedia of Type Strains, Phase IV (KMG-IV): sequencing the most valuable type-strain genomes for metagenomic binning, comparative biology and taxonomic classification.</title>
        <authorList>
            <person name="Goeker M."/>
        </authorList>
    </citation>
    <scope>NUCLEOTIDE SEQUENCE [LARGE SCALE GENOMIC DNA]</scope>
    <source>
        <strain evidence="4 5">DSM 25080</strain>
    </source>
</reference>
<name>A0A3M0A1H8_9GAMM</name>
<organism evidence="4 5">
    <name type="scientific">Umboniibacter marinipuniceus</name>
    <dbReference type="NCBI Taxonomy" id="569599"/>
    <lineage>
        <taxon>Bacteria</taxon>
        <taxon>Pseudomonadati</taxon>
        <taxon>Pseudomonadota</taxon>
        <taxon>Gammaproteobacteria</taxon>
        <taxon>Cellvibrionales</taxon>
        <taxon>Cellvibrionaceae</taxon>
        <taxon>Umboniibacter</taxon>
    </lineage>
</organism>
<evidence type="ECO:0000313" key="4">
    <source>
        <dbReference type="EMBL" id="RMA78813.1"/>
    </source>
</evidence>
<dbReference type="Proteomes" id="UP000267187">
    <property type="component" value="Unassembled WGS sequence"/>
</dbReference>
<feature type="domain" description="Thioredoxin" evidence="3">
    <location>
        <begin position="20"/>
        <end position="149"/>
    </location>
</feature>
<evidence type="ECO:0000259" key="3">
    <source>
        <dbReference type="PROSITE" id="PS51352"/>
    </source>
</evidence>
<dbReference type="OrthoDB" id="9796554at2"/>
<keyword evidence="4" id="KW-0413">Isomerase</keyword>
<dbReference type="Pfam" id="PF00578">
    <property type="entry name" value="AhpC-TSA"/>
    <property type="match status" value="1"/>
</dbReference>
<dbReference type="Gene3D" id="3.40.30.10">
    <property type="entry name" value="Glutaredoxin"/>
    <property type="match status" value="1"/>
</dbReference>
<evidence type="ECO:0000256" key="2">
    <source>
        <dbReference type="SAM" id="SignalP"/>
    </source>
</evidence>
<dbReference type="RefSeq" id="WP_121877451.1">
    <property type="nucleotide sequence ID" value="NZ_REFJ01000005.1"/>
</dbReference>
<dbReference type="AlphaFoldDB" id="A0A3M0A1H8"/>
<proteinExistence type="predicted"/>
<dbReference type="PANTHER" id="PTHR42852">
    <property type="entry name" value="THIOL:DISULFIDE INTERCHANGE PROTEIN DSBE"/>
    <property type="match status" value="1"/>
</dbReference>
<dbReference type="GO" id="GO:0015036">
    <property type="term" value="F:disulfide oxidoreductase activity"/>
    <property type="evidence" value="ECO:0007669"/>
    <property type="project" value="UniProtKB-ARBA"/>
</dbReference>
<comment type="caution">
    <text evidence="4">The sequence shown here is derived from an EMBL/GenBank/DDBJ whole genome shotgun (WGS) entry which is preliminary data.</text>
</comment>
<dbReference type="InterPro" id="IPR017937">
    <property type="entry name" value="Thioredoxin_CS"/>
</dbReference>
<accession>A0A3M0A1H8</accession>